<dbReference type="Gene3D" id="3.90.176.10">
    <property type="entry name" value="Toxin ADP-ribosyltransferase, Chain A, domain 1"/>
    <property type="match status" value="1"/>
</dbReference>
<comment type="similarity">
    <text evidence="1">Belongs to the Tevenvirinae NAD(+)--arginine ADP-ribosyltransferase family.</text>
</comment>
<dbReference type="GO" id="GO:0016779">
    <property type="term" value="F:nucleotidyltransferase activity"/>
    <property type="evidence" value="ECO:0007669"/>
    <property type="project" value="UniProtKB-KW"/>
</dbReference>
<dbReference type="SUPFAM" id="SSF56399">
    <property type="entry name" value="ADP-ribosylation"/>
    <property type="match status" value="1"/>
</dbReference>
<dbReference type="GO" id="GO:0044423">
    <property type="term" value="C:virion component"/>
    <property type="evidence" value="ECO:0007669"/>
    <property type="project" value="UniProtKB-UniRule"/>
</dbReference>
<feature type="site" description="Cleavage" evidence="1">
    <location>
        <begin position="7"/>
        <end position="8"/>
    </location>
</feature>
<evidence type="ECO:0000256" key="1">
    <source>
        <dbReference type="HAMAP-Rule" id="MF_04139"/>
    </source>
</evidence>
<organism evidence="3 4">
    <name type="scientific">Klebsiella phage Marfa</name>
    <dbReference type="NCBI Taxonomy" id="2587809"/>
    <lineage>
        <taxon>Viruses</taxon>
        <taxon>Duplodnaviria</taxon>
        <taxon>Heunggongvirae</taxon>
        <taxon>Uroviricota</taxon>
        <taxon>Caudoviricetes</taxon>
        <taxon>Marfavirus</taxon>
        <taxon>Marfavirus marfa</taxon>
    </lineage>
</organism>
<feature type="chain" id="PRO_5042303798" description="NAD(+)--arginine ADP-ribosyltransferase" evidence="1">
    <location>
        <begin position="1"/>
        <end position="714"/>
    </location>
</feature>
<keyword evidence="1" id="KW-0328">Glycosyltransferase</keyword>
<comment type="subcellular location">
    <subcellularLocation>
        <location evidence="1">Virion</location>
    </subcellularLocation>
    <text evidence="1">About 25-50 copies per virion. This protein is injected into the bacterial cell along with the viral DNA.</text>
</comment>
<keyword evidence="1 3" id="KW-0808">Transferase</keyword>
<dbReference type="EMBL" id="MN044033">
    <property type="protein sequence ID" value="QDB71853.1"/>
    <property type="molecule type" value="Genomic_DNA"/>
</dbReference>
<dbReference type="PROSITE" id="PS51996">
    <property type="entry name" value="TR_MART"/>
    <property type="match status" value="1"/>
</dbReference>
<dbReference type="Pfam" id="PF03496">
    <property type="entry name" value="ADPrib_exo_Tox"/>
    <property type="match status" value="1"/>
</dbReference>
<comment type="catalytic activity">
    <reaction evidence="1">
        <text>L-arginyl-[protein] + NAD(+) = N(omega)-(ADP-D-ribosyl)-L-arginyl-[protein] + nicotinamide + H(+)</text>
        <dbReference type="Rhea" id="RHEA:19149"/>
        <dbReference type="Rhea" id="RHEA-COMP:10532"/>
        <dbReference type="Rhea" id="RHEA-COMP:15087"/>
        <dbReference type="ChEBI" id="CHEBI:15378"/>
        <dbReference type="ChEBI" id="CHEBI:17154"/>
        <dbReference type="ChEBI" id="CHEBI:29965"/>
        <dbReference type="ChEBI" id="CHEBI:57540"/>
        <dbReference type="ChEBI" id="CHEBI:142554"/>
        <dbReference type="EC" id="2.4.2.31"/>
    </reaction>
</comment>
<dbReference type="HAMAP" id="MF_04139">
    <property type="entry name" value="ALT_T4"/>
    <property type="match status" value="1"/>
</dbReference>
<dbReference type="PIRSF" id="PIRSF000491">
    <property type="entry name" value="Alt_phage"/>
    <property type="match status" value="1"/>
</dbReference>
<feature type="domain" description="ADP ribosyltransferase" evidence="2">
    <location>
        <begin position="383"/>
        <end position="642"/>
    </location>
</feature>
<accession>A0A4Y5TS32</accession>
<protein>
    <recommendedName>
        <fullName evidence="1">NAD(+)--arginine ADP-ribosyltransferase</fullName>
        <ecNumber evidence="1">2.4.2.31</ecNumber>
    </recommendedName>
</protein>
<comment type="function">
    <text evidence="1">ADP-ribosyltransferase that efficiently ADP-ribosylates one of the two alpha subunits of host RNA polymerase RPOA on an arginine located in the C-terminal region. ADP-ribosylation of RPOA alpha subunit enhances the transcription of viral early genes. Also ribosylates RPOA subunits beta, beta' and sigma 70 and performs an autoribosylation reaction.</text>
</comment>
<evidence type="ECO:0000259" key="2">
    <source>
        <dbReference type="Pfam" id="PF03496"/>
    </source>
</evidence>
<dbReference type="InterPro" id="IPR003540">
    <property type="entry name" value="ADP-ribosyltransferase"/>
</dbReference>
<feature type="active site" evidence="1">
    <location>
        <position position="605"/>
    </location>
</feature>
<evidence type="ECO:0000313" key="4">
    <source>
        <dbReference type="Proteomes" id="UP000320940"/>
    </source>
</evidence>
<evidence type="ECO:0000313" key="3">
    <source>
        <dbReference type="EMBL" id="QDB71853.1"/>
    </source>
</evidence>
<dbReference type="GO" id="GO:0005576">
    <property type="term" value="C:extracellular region"/>
    <property type="evidence" value="ECO:0007669"/>
    <property type="project" value="InterPro"/>
</dbReference>
<reference evidence="4" key="1">
    <citation type="submission" date="2019-06" db="EMBL/GenBank/DDBJ databases">
        <title>Complete genome of the novel Klebsiella pneumoniae phage Marfa.</title>
        <authorList>
            <person name="Harb L."/>
            <person name="Boeckman J."/>
            <person name="Newkirk H."/>
            <person name="Liu M."/>
            <person name="Gill J."/>
            <person name="Ramsey J."/>
        </authorList>
    </citation>
    <scope>NUCLEOTIDE SEQUENCE [LARGE SCALE GENOMIC DNA]</scope>
</reference>
<dbReference type="InterPro" id="IPR016225">
    <property type="entry name" value="Phage_T4_Alt-like"/>
</dbReference>
<dbReference type="GO" id="GO:0106274">
    <property type="term" value="F:NAD+-protein-arginine ADP-ribosyltransferase activity"/>
    <property type="evidence" value="ECO:0007669"/>
    <property type="project" value="UniProtKB-UniRule"/>
</dbReference>
<dbReference type="EC" id="2.4.2.31" evidence="1"/>
<keyword evidence="1" id="KW-0520">NAD</keyword>
<proteinExistence type="inferred from homology"/>
<keyword evidence="1" id="KW-0548">Nucleotidyltransferase</keyword>
<gene>
    <name evidence="3" type="ORF">CPT_Marfa_208</name>
</gene>
<sequence length="714" mass="79004">MSEQLNEVFDSDSDKNYPVVNLNLKSKVPQIWAIKVPGNENLVARMVSYQSEGDAIKQVKMGDKYAHLILMSLSAKGSPAELKGGLGSNPIGAINTIFDTVYEQVKALRMDAVMFRFPTKKMKGQGPVLQRLIARLCMSRTGGKFKVLDALYNFTGKHTYILIYRKNKPLEDISGIPGINTELYTKVDSAVGDVWVSKKDGIQVTKDEAIAGSIAEVEKTRTDIAVIRRTKISRRQVAASQALSTDVIMDPSKFEEYEASAIEFIKPSTAQEIPEAAQILDSVSSKASRAQSAKLAASGAAFQLSSLITIKLSERDQFEEYFSKELIKRIGDAPLTSVKSMQAYAQTLLDALAEREYEAMEHIMTRTPEYLEQSEREAMARNLWNIERTKLIKAALQGYAKNVSSGIELITMTRSPAQYTPAEKRGIREYVGSGYTDINNMLLGRYTEDNYDTLSAKEVTTAIKNLDDAFKRGDRLPEGLTLWRSQTVRQPIFESLVKNRVFYFRNYVSTSLMPIIFGGWKGNQSVAMTSDNTRAVLNTPGNSAETVKPASWLNAEVDTNGESEVVDNRKQAELNKVMIGWAIEGGHKTNVVYPGDLSNMSGEMEVILPRGTMLQINKIVDASYSDGIIHDNQKFIQAEVMTSDQIEESMVVYDGDVLVESGELVPVGSGTIVTVDGEDTDISASTFLTTKRNILGILASFIDVEDTPEKFVQG</sequence>
<dbReference type="Proteomes" id="UP000320940">
    <property type="component" value="Segment"/>
</dbReference>
<name>A0A4Y5TS32_9CAUD</name>
<keyword evidence="4" id="KW-1185">Reference proteome</keyword>
<keyword evidence="1" id="KW-0946">Virion</keyword>
<dbReference type="GO" id="GO:0046782">
    <property type="term" value="P:regulation of viral transcription"/>
    <property type="evidence" value="ECO:0007669"/>
    <property type="project" value="UniProtKB-UniRule"/>
</dbReference>
<comment type="caution">
    <text evidence="1">Lacks conserved residue(s) required for the propagation of feature annotation.</text>
</comment>